<dbReference type="RefSeq" id="WP_103239360.1">
    <property type="nucleotide sequence ID" value="NZ_JANJZD010000009.1"/>
</dbReference>
<keyword evidence="2" id="KW-1185">Reference proteome</keyword>
<sequence length="108" mass="12416">MEWAEAERQVKAIMEKHGYRTMEGVPAKIDWEGREHLLDLRCVQCAGLRDALKGGKKVALRVEAAVRGRKDRWMTARLVGALAEECRRAEGLMREVAEREITFTDYLE</sequence>
<gene>
    <name evidence="1" type="ORF">AMURIS_01958</name>
</gene>
<name>A0A2K4ZFI8_9FIRM</name>
<dbReference type="Proteomes" id="UP000236311">
    <property type="component" value="Unassembled WGS sequence"/>
</dbReference>
<dbReference type="EMBL" id="OFSM01000009">
    <property type="protein sequence ID" value="SOY29243.1"/>
    <property type="molecule type" value="Genomic_DNA"/>
</dbReference>
<protein>
    <submittedName>
        <fullName evidence="1">Uncharacterized protein</fullName>
    </submittedName>
</protein>
<accession>A0A2K4ZFI8</accession>
<evidence type="ECO:0000313" key="1">
    <source>
        <dbReference type="EMBL" id="SOY29243.1"/>
    </source>
</evidence>
<organism evidence="1 2">
    <name type="scientific">Acetatifactor muris</name>
    <dbReference type="NCBI Taxonomy" id="879566"/>
    <lineage>
        <taxon>Bacteria</taxon>
        <taxon>Bacillati</taxon>
        <taxon>Bacillota</taxon>
        <taxon>Clostridia</taxon>
        <taxon>Lachnospirales</taxon>
        <taxon>Lachnospiraceae</taxon>
        <taxon>Acetatifactor</taxon>
    </lineage>
</organism>
<proteinExistence type="predicted"/>
<dbReference type="OrthoDB" id="2069395at2"/>
<dbReference type="AlphaFoldDB" id="A0A2K4ZFI8"/>
<reference evidence="1 2" key="1">
    <citation type="submission" date="2018-01" db="EMBL/GenBank/DDBJ databases">
        <authorList>
            <person name="Gaut B.S."/>
            <person name="Morton B.R."/>
            <person name="Clegg M.T."/>
            <person name="Duvall M.R."/>
        </authorList>
    </citation>
    <scope>NUCLEOTIDE SEQUENCE [LARGE SCALE GENOMIC DNA]</scope>
    <source>
        <strain evidence="1">GP69</strain>
    </source>
</reference>
<evidence type="ECO:0000313" key="2">
    <source>
        <dbReference type="Proteomes" id="UP000236311"/>
    </source>
</evidence>